<reference evidence="1 2" key="1">
    <citation type="submission" date="2018-07" db="EMBL/GenBank/DDBJ databases">
        <title>The genomes of Aspergillus section Nigri reveals drivers in fungal speciation.</title>
        <authorList>
            <consortium name="DOE Joint Genome Institute"/>
            <person name="Vesth T.C."/>
            <person name="Nybo J."/>
            <person name="Theobald S."/>
            <person name="Brandl J."/>
            <person name="Frisvad J.C."/>
            <person name="Nielsen K.F."/>
            <person name="Lyhne E.K."/>
            <person name="Kogle M.E."/>
            <person name="Kuo A."/>
            <person name="Riley R."/>
            <person name="Clum A."/>
            <person name="Nolan M."/>
            <person name="Lipzen A."/>
            <person name="Salamov A."/>
            <person name="Henrissat B."/>
            <person name="Wiebenga A."/>
            <person name="De vries R.P."/>
            <person name="Grigoriev I.V."/>
            <person name="Mortensen U.H."/>
            <person name="Andersen M.R."/>
            <person name="Baker S.E."/>
        </authorList>
    </citation>
    <scope>NUCLEOTIDE SEQUENCE [LARGE SCALE GENOMIC DNA]</scope>
    <source>
        <strain evidence="1 2">CBS 139.54b</strain>
    </source>
</reference>
<dbReference type="RefSeq" id="XP_026623312.1">
    <property type="nucleotide sequence ID" value="XM_026769371.1"/>
</dbReference>
<proteinExistence type="predicted"/>
<sequence>MSKLRDGLLSKFFPLQMADGKEVLARIPNLNAGHSHYGVASEVATQRNGSLYYGDRFPSGRGIDTLYGLDDELQSKYVFGPAIQRSYWIDDKPFIKLDNAGETALEYLAAVANREIVRIRNAHSNPKHATVCLERTCQGRDVHVQLLKQFLIVFAHIILSDDTRSPIMLHHDLHADNIFIRMDMILLIHTAPLLLTAKFPSIFHCEDERLRLETFYELASRKFNPALVHAMDQLRDNNDATSFILHILSKTSKNGPLPSEELLIQVYEKWDAIIGWVSHDDYRQPKRRMENEKTLEVLRKQSEALMLMI</sequence>
<evidence type="ECO:0000313" key="1">
    <source>
        <dbReference type="EMBL" id="RDH30290.1"/>
    </source>
</evidence>
<dbReference type="Proteomes" id="UP000253729">
    <property type="component" value="Unassembled WGS sequence"/>
</dbReference>
<evidence type="ECO:0008006" key="3">
    <source>
        <dbReference type="Google" id="ProtNLM"/>
    </source>
</evidence>
<organism evidence="1 2">
    <name type="scientific">Aspergillus welwitschiae</name>
    <dbReference type="NCBI Taxonomy" id="1341132"/>
    <lineage>
        <taxon>Eukaryota</taxon>
        <taxon>Fungi</taxon>
        <taxon>Dikarya</taxon>
        <taxon>Ascomycota</taxon>
        <taxon>Pezizomycotina</taxon>
        <taxon>Eurotiomycetes</taxon>
        <taxon>Eurotiomycetidae</taxon>
        <taxon>Eurotiales</taxon>
        <taxon>Aspergillaceae</taxon>
        <taxon>Aspergillus</taxon>
        <taxon>Aspergillus subgen. Circumdati</taxon>
    </lineage>
</organism>
<evidence type="ECO:0000313" key="2">
    <source>
        <dbReference type="Proteomes" id="UP000253729"/>
    </source>
</evidence>
<dbReference type="PANTHER" id="PTHR36091:SF1">
    <property type="entry name" value="ALTERED INHERITANCE OF MITOCHONDRIA PROTEIN 9, MITOCHONDRIAL"/>
    <property type="match status" value="1"/>
</dbReference>
<dbReference type="AlphaFoldDB" id="A0A3F3PTK1"/>
<dbReference type="GO" id="GO:0005739">
    <property type="term" value="C:mitochondrion"/>
    <property type="evidence" value="ECO:0007669"/>
    <property type="project" value="TreeGrafter"/>
</dbReference>
<gene>
    <name evidence="1" type="ORF">BDQ94DRAFT_161354</name>
</gene>
<keyword evidence="2" id="KW-1185">Reference proteome</keyword>
<dbReference type="PANTHER" id="PTHR36091">
    <property type="entry name" value="ALTERED INHERITANCE OF MITOCHONDRIA PROTEIN 9, MITOCHONDRIAL"/>
    <property type="match status" value="1"/>
</dbReference>
<accession>A0A3F3PTK1</accession>
<dbReference type="InterPro" id="IPR051035">
    <property type="entry name" value="Mito_inheritance_9"/>
</dbReference>
<dbReference type="GeneID" id="38137727"/>
<dbReference type="STRING" id="1341132.A0A3F3PTK1"/>
<name>A0A3F3PTK1_9EURO</name>
<dbReference type="EMBL" id="KZ852061">
    <property type="protein sequence ID" value="RDH30290.1"/>
    <property type="molecule type" value="Genomic_DNA"/>
</dbReference>
<protein>
    <recommendedName>
        <fullName evidence="3">Aminoglycoside phosphotransferase domain-containing protein</fullName>
    </recommendedName>
</protein>